<organism evidence="2 3">
    <name type="scientific">Tetrapyrgos nigripes</name>
    <dbReference type="NCBI Taxonomy" id="182062"/>
    <lineage>
        <taxon>Eukaryota</taxon>
        <taxon>Fungi</taxon>
        <taxon>Dikarya</taxon>
        <taxon>Basidiomycota</taxon>
        <taxon>Agaricomycotina</taxon>
        <taxon>Agaricomycetes</taxon>
        <taxon>Agaricomycetidae</taxon>
        <taxon>Agaricales</taxon>
        <taxon>Marasmiineae</taxon>
        <taxon>Marasmiaceae</taxon>
        <taxon>Tetrapyrgos</taxon>
    </lineage>
</organism>
<gene>
    <name evidence="2" type="ORF">D9758_010895</name>
</gene>
<evidence type="ECO:0000313" key="2">
    <source>
        <dbReference type="EMBL" id="KAF5348399.1"/>
    </source>
</evidence>
<sequence>MAFSLIEILCLSHFHPSFHFAFKLQLALPHKLEEKFSGISFISTQLATNLEHDRRSEWYDLSALPTVSVMLKSSESGRGGDEGNGGTVSEDSSGPVSVSVVYVPVPALHITGAPTNGSRVPNEDDGYKCMLTTISPRI</sequence>
<comment type="caution">
    <text evidence="2">The sequence shown here is derived from an EMBL/GenBank/DDBJ whole genome shotgun (WGS) entry which is preliminary data.</text>
</comment>
<evidence type="ECO:0000313" key="3">
    <source>
        <dbReference type="Proteomes" id="UP000559256"/>
    </source>
</evidence>
<dbReference type="EMBL" id="JAACJM010000086">
    <property type="protein sequence ID" value="KAF5348399.1"/>
    <property type="molecule type" value="Genomic_DNA"/>
</dbReference>
<evidence type="ECO:0000256" key="1">
    <source>
        <dbReference type="SAM" id="MobiDB-lite"/>
    </source>
</evidence>
<protein>
    <submittedName>
        <fullName evidence="2">Uncharacterized protein</fullName>
    </submittedName>
</protein>
<keyword evidence="3" id="KW-1185">Reference proteome</keyword>
<feature type="region of interest" description="Disordered" evidence="1">
    <location>
        <begin position="72"/>
        <end position="95"/>
    </location>
</feature>
<proteinExistence type="predicted"/>
<dbReference type="AlphaFoldDB" id="A0A8H5CW16"/>
<reference evidence="2 3" key="1">
    <citation type="journal article" date="2020" name="ISME J.">
        <title>Uncovering the hidden diversity of litter-decomposition mechanisms in mushroom-forming fungi.</title>
        <authorList>
            <person name="Floudas D."/>
            <person name="Bentzer J."/>
            <person name="Ahren D."/>
            <person name="Johansson T."/>
            <person name="Persson P."/>
            <person name="Tunlid A."/>
        </authorList>
    </citation>
    <scope>NUCLEOTIDE SEQUENCE [LARGE SCALE GENOMIC DNA]</scope>
    <source>
        <strain evidence="2 3">CBS 291.85</strain>
    </source>
</reference>
<dbReference type="Proteomes" id="UP000559256">
    <property type="component" value="Unassembled WGS sequence"/>
</dbReference>
<accession>A0A8H5CW16</accession>
<name>A0A8H5CW16_9AGAR</name>